<dbReference type="GO" id="GO:0006508">
    <property type="term" value="P:proteolysis"/>
    <property type="evidence" value="ECO:0007669"/>
    <property type="project" value="UniProtKB-KW"/>
</dbReference>
<dbReference type="FunFam" id="3.30.2010.30:FF:000002">
    <property type="entry name" value="Putative aminopeptidase N"/>
    <property type="match status" value="1"/>
</dbReference>
<keyword evidence="17" id="KW-1185">Reference proteome</keyword>
<comment type="caution">
    <text evidence="16">The sequence shown here is derived from an EMBL/GenBank/DDBJ whole genome shotgun (WGS) entry which is preliminary data.</text>
</comment>
<gene>
    <name evidence="16" type="ORF">EHS15_15310</name>
</gene>
<dbReference type="Gene3D" id="2.60.40.1840">
    <property type="match status" value="1"/>
</dbReference>
<dbReference type="SUPFAM" id="SSF55486">
    <property type="entry name" value="Metalloproteases ('zincins'), catalytic domain"/>
    <property type="match status" value="1"/>
</dbReference>
<dbReference type="Gene3D" id="3.30.2010.30">
    <property type="match status" value="1"/>
</dbReference>
<feature type="domain" description="Peptidase M1 alanyl aminopeptidase C-terminal" evidence="14">
    <location>
        <begin position="546"/>
        <end position="862"/>
    </location>
</feature>
<name>A0A4R9LZ32_9LEPT</name>
<dbReference type="Gene3D" id="1.25.50.10">
    <property type="entry name" value="Peptidase M1, alanyl aminopeptidase, C-terminal domain"/>
    <property type="match status" value="1"/>
</dbReference>
<dbReference type="GO" id="GO:0016285">
    <property type="term" value="F:alanyl aminopeptidase activity"/>
    <property type="evidence" value="ECO:0007669"/>
    <property type="project" value="UniProtKB-EC"/>
</dbReference>
<dbReference type="OrthoDB" id="100605at2"/>
<protein>
    <recommendedName>
        <fullName evidence="5">Aminopeptidase N</fullName>
        <ecNumber evidence="4">3.4.11.2</ecNumber>
    </recommendedName>
</protein>
<proteinExistence type="inferred from homology"/>
<keyword evidence="8" id="KW-0479">Metal-binding</keyword>
<sequence>MSPSSSFSSSPVHLLEDYSSPNWVTPKAHIRFDLDVENTIVRSEYTVRWNGVQNVTTLPSLFLNGEGMEFLSLRVDGAICDPEEFELTPTGLLLREPPSKEFLLVVENKISPKRNTALEGLYLSGSMLCTQNEPEGFRKITYSIDRPDNMIAFTVSLVGEKELFPVLLSNGNPVATRDLGTKQEAVWEDPFPKPSYLFAVVAGDLKEVSDTYTTLSGRTIQLKIFVESGNQEKTEFAMYSLKEAMRWDEETFGLEYDLDLYMIVAVDDFNMGAMENKGLNLFNSKLVLADKKSATDETFESILGVVAHEYFHNWTGNRVTLRNWFNLTLKEGLTVFRDQWFTEDKTDPSVKRIKDVLFLIDHQFPEDAGPMSHPILPKSYVEMNNFYTVTVYEKGSEVIRMLSVLLGRDGFKKGLKYYLSTYDGQGVTFEEFVSSMEKANGKELPLFRNWYHRKGTPLIQVREEWKPETGEFRLHFSDSEDSELGLMFPIPVALFDAEGKTLQDETLTMQGKSLSHTWKGFVSKPTASVFRNFSAPVKVSFERNEKEAAFLARTETDGFSRFFAFQEVIREKFGISLGSSKKIDKQVIFDIFSHTLQKKDSFPKDYLSYYLSFPGLTNLAESLQTFDYEEIYAQRVLWLREIADHFLPEFQELYEANRNHNPNQNREEIGKRKLKNIALYYLFHSSLDSNRLGNLALSQQKNAKHMSEELAVLRLFSEMGHPLQEESYLTYFEKWKNDSLVLDYWFSVQVSFRDNALLKAKELLEHSKFNWSNPNKVRSLIGAFARNPLSFHKADGSGYQFLSESIIRLNAINPQMAAALAKLFQSAWLQSGKRPTFASEQLKKISEIPNLSRELGEVVSTIRKGWGEKV</sequence>
<dbReference type="InterPro" id="IPR038438">
    <property type="entry name" value="PepN_Ig-like_sf"/>
</dbReference>
<keyword evidence="10" id="KW-0862">Zinc</keyword>
<dbReference type="EC" id="3.4.11.2" evidence="4"/>
<accession>A0A4R9LZ32</accession>
<evidence type="ECO:0000256" key="5">
    <source>
        <dbReference type="ARBA" id="ARBA00015611"/>
    </source>
</evidence>
<keyword evidence="6 16" id="KW-0031">Aminopeptidase</keyword>
<dbReference type="Pfam" id="PF11940">
    <property type="entry name" value="DUF3458"/>
    <property type="match status" value="1"/>
</dbReference>
<dbReference type="Gene3D" id="1.10.390.10">
    <property type="entry name" value="Neutral Protease Domain 2"/>
    <property type="match status" value="1"/>
</dbReference>
<dbReference type="InterPro" id="IPR024601">
    <property type="entry name" value="Peptidase_M1_pepN_C"/>
</dbReference>
<dbReference type="InterPro" id="IPR012779">
    <property type="entry name" value="Peptidase_M1_pepN"/>
</dbReference>
<dbReference type="PANTHER" id="PTHR46322">
    <property type="entry name" value="PUROMYCIN-SENSITIVE AMINOPEPTIDASE"/>
    <property type="match status" value="1"/>
</dbReference>
<dbReference type="AlphaFoldDB" id="A0A4R9LZ32"/>
<comment type="cofactor">
    <cofactor evidence="2">
        <name>Zn(2+)</name>
        <dbReference type="ChEBI" id="CHEBI:29105"/>
    </cofactor>
</comment>
<dbReference type="Proteomes" id="UP000298058">
    <property type="component" value="Unassembled WGS sequence"/>
</dbReference>
<comment type="catalytic activity">
    <reaction evidence="1">
        <text>Release of an N-terminal amino acid, Xaa-|-Yaa- from a peptide, amide or arylamide. Xaa is preferably Ala, but may be most amino acids including Pro (slow action). When a terminal hydrophobic residue is followed by a prolyl residue, the two may be released as an intact Xaa-Pro dipeptide.</text>
        <dbReference type="EC" id="3.4.11.2"/>
    </reaction>
</comment>
<evidence type="ECO:0000256" key="11">
    <source>
        <dbReference type="ARBA" id="ARBA00023049"/>
    </source>
</evidence>
<dbReference type="Gene3D" id="2.60.40.1730">
    <property type="entry name" value="tricorn interacting facor f3 domain"/>
    <property type="match status" value="1"/>
</dbReference>
<dbReference type="InterPro" id="IPR037144">
    <property type="entry name" value="Peptidase_M1_pepN_C_sf"/>
</dbReference>
<evidence type="ECO:0000256" key="3">
    <source>
        <dbReference type="ARBA" id="ARBA00010136"/>
    </source>
</evidence>
<reference evidence="16" key="1">
    <citation type="journal article" date="2019" name="PLoS Negl. Trop. Dis.">
        <title>Revisiting the worldwide diversity of Leptospira species in the environment.</title>
        <authorList>
            <person name="Vincent A.T."/>
            <person name="Schiettekatte O."/>
            <person name="Bourhy P."/>
            <person name="Veyrier F.J."/>
            <person name="Picardeau M."/>
        </authorList>
    </citation>
    <scope>NUCLEOTIDE SEQUENCE [LARGE SCALE GENOMIC DNA]</scope>
    <source>
        <strain evidence="16">201300427</strain>
    </source>
</reference>
<dbReference type="NCBIfam" id="TIGR02414">
    <property type="entry name" value="pepN_proteo"/>
    <property type="match status" value="1"/>
</dbReference>
<dbReference type="RefSeq" id="WP_135761417.1">
    <property type="nucleotide sequence ID" value="NZ_RQHW01000047.1"/>
</dbReference>
<organism evidence="16 17">
    <name type="scientific">Leptospira idonii</name>
    <dbReference type="NCBI Taxonomy" id="1193500"/>
    <lineage>
        <taxon>Bacteria</taxon>
        <taxon>Pseudomonadati</taxon>
        <taxon>Spirochaetota</taxon>
        <taxon>Spirochaetia</taxon>
        <taxon>Leptospirales</taxon>
        <taxon>Leptospiraceae</taxon>
        <taxon>Leptospira</taxon>
    </lineage>
</organism>
<evidence type="ECO:0000256" key="1">
    <source>
        <dbReference type="ARBA" id="ARBA00000098"/>
    </source>
</evidence>
<evidence type="ECO:0000259" key="15">
    <source>
        <dbReference type="Pfam" id="PF17900"/>
    </source>
</evidence>
<evidence type="ECO:0000313" key="17">
    <source>
        <dbReference type="Proteomes" id="UP000298058"/>
    </source>
</evidence>
<dbReference type="GO" id="GO:0008237">
    <property type="term" value="F:metallopeptidase activity"/>
    <property type="evidence" value="ECO:0007669"/>
    <property type="project" value="UniProtKB-KW"/>
</dbReference>
<dbReference type="GO" id="GO:0008270">
    <property type="term" value="F:zinc ion binding"/>
    <property type="evidence" value="ECO:0007669"/>
    <property type="project" value="InterPro"/>
</dbReference>
<evidence type="ECO:0000256" key="10">
    <source>
        <dbReference type="ARBA" id="ARBA00022833"/>
    </source>
</evidence>
<dbReference type="PANTHER" id="PTHR46322:SF1">
    <property type="entry name" value="PUROMYCIN-SENSITIVE AMINOPEPTIDASE"/>
    <property type="match status" value="1"/>
</dbReference>
<dbReference type="PRINTS" id="PR00756">
    <property type="entry name" value="ALADIPTASE"/>
</dbReference>
<evidence type="ECO:0000259" key="13">
    <source>
        <dbReference type="Pfam" id="PF11940"/>
    </source>
</evidence>
<comment type="similarity">
    <text evidence="3">Belongs to the peptidase M1 family.</text>
</comment>
<evidence type="ECO:0000259" key="12">
    <source>
        <dbReference type="Pfam" id="PF01433"/>
    </source>
</evidence>
<dbReference type="Pfam" id="PF17432">
    <property type="entry name" value="DUF3458_C"/>
    <property type="match status" value="1"/>
</dbReference>
<dbReference type="Pfam" id="PF17900">
    <property type="entry name" value="Peptidase_M1_N"/>
    <property type="match status" value="1"/>
</dbReference>
<evidence type="ECO:0000256" key="4">
    <source>
        <dbReference type="ARBA" id="ARBA00012564"/>
    </source>
</evidence>
<feature type="domain" description="Peptidase M1 membrane alanine aminopeptidase" evidence="12">
    <location>
        <begin position="236"/>
        <end position="447"/>
    </location>
</feature>
<dbReference type="InterPro" id="IPR001930">
    <property type="entry name" value="Peptidase_M1"/>
</dbReference>
<dbReference type="InterPro" id="IPR014782">
    <property type="entry name" value="Peptidase_M1_dom"/>
</dbReference>
<dbReference type="InterPro" id="IPR045357">
    <property type="entry name" value="Aminopeptidase_N-like_N"/>
</dbReference>
<dbReference type="InterPro" id="IPR042097">
    <property type="entry name" value="Aminopeptidase_N-like_N_sf"/>
</dbReference>
<evidence type="ECO:0000256" key="9">
    <source>
        <dbReference type="ARBA" id="ARBA00022801"/>
    </source>
</evidence>
<evidence type="ECO:0000259" key="14">
    <source>
        <dbReference type="Pfam" id="PF17432"/>
    </source>
</evidence>
<evidence type="ECO:0000256" key="6">
    <source>
        <dbReference type="ARBA" id="ARBA00022438"/>
    </source>
</evidence>
<feature type="domain" description="Peptidase M1 alanyl aminopeptidase Ig-like fold" evidence="13">
    <location>
        <begin position="455"/>
        <end position="541"/>
    </location>
</feature>
<dbReference type="SUPFAM" id="SSF63737">
    <property type="entry name" value="Leukotriene A4 hydrolase N-terminal domain"/>
    <property type="match status" value="1"/>
</dbReference>
<dbReference type="EMBL" id="RQHW01000047">
    <property type="protein sequence ID" value="TGN18735.1"/>
    <property type="molecule type" value="Genomic_DNA"/>
</dbReference>
<keyword evidence="7" id="KW-0645">Protease</keyword>
<feature type="domain" description="Aminopeptidase N-like N-terminal" evidence="15">
    <location>
        <begin position="126"/>
        <end position="197"/>
    </location>
</feature>
<dbReference type="InterPro" id="IPR035414">
    <property type="entry name" value="Peptidase_M1_pepN_Ig-like"/>
</dbReference>
<keyword evidence="11" id="KW-0482">Metalloprotease</keyword>
<keyword evidence="9" id="KW-0378">Hydrolase</keyword>
<dbReference type="InterPro" id="IPR027268">
    <property type="entry name" value="Peptidase_M4/M1_CTD_sf"/>
</dbReference>
<dbReference type="Pfam" id="PF01433">
    <property type="entry name" value="Peptidase_M1"/>
    <property type="match status" value="1"/>
</dbReference>
<evidence type="ECO:0000256" key="8">
    <source>
        <dbReference type="ARBA" id="ARBA00022723"/>
    </source>
</evidence>
<dbReference type="CDD" id="cd09600">
    <property type="entry name" value="M1_APN"/>
    <property type="match status" value="1"/>
</dbReference>
<evidence type="ECO:0000313" key="16">
    <source>
        <dbReference type="EMBL" id="TGN18735.1"/>
    </source>
</evidence>
<evidence type="ECO:0000256" key="2">
    <source>
        <dbReference type="ARBA" id="ARBA00001947"/>
    </source>
</evidence>
<evidence type="ECO:0000256" key="7">
    <source>
        <dbReference type="ARBA" id="ARBA00022670"/>
    </source>
</evidence>